<proteinExistence type="predicted"/>
<feature type="domain" description="FP protein C-terminal" evidence="2">
    <location>
        <begin position="245"/>
        <end position="296"/>
    </location>
</feature>
<organism evidence="3 4">
    <name type="scientific">Chilo suppressalis</name>
    <name type="common">Asiatic rice borer moth</name>
    <dbReference type="NCBI Taxonomy" id="168631"/>
    <lineage>
        <taxon>Eukaryota</taxon>
        <taxon>Metazoa</taxon>
        <taxon>Ecdysozoa</taxon>
        <taxon>Arthropoda</taxon>
        <taxon>Hexapoda</taxon>
        <taxon>Insecta</taxon>
        <taxon>Pterygota</taxon>
        <taxon>Neoptera</taxon>
        <taxon>Endopterygota</taxon>
        <taxon>Lepidoptera</taxon>
        <taxon>Glossata</taxon>
        <taxon>Ditrysia</taxon>
        <taxon>Pyraloidea</taxon>
        <taxon>Crambidae</taxon>
        <taxon>Crambinae</taxon>
        <taxon>Chilo</taxon>
    </lineage>
</organism>
<gene>
    <name evidence="3" type="ORF">CHILSU_LOCUS311</name>
</gene>
<dbReference type="EMBL" id="OU963894">
    <property type="protein sequence ID" value="CAH0397245.1"/>
    <property type="molecule type" value="Genomic_DNA"/>
</dbReference>
<accession>A0ABN8AWW5</accession>
<dbReference type="Proteomes" id="UP001153292">
    <property type="component" value="Chromosome 1"/>
</dbReference>
<protein>
    <recommendedName>
        <fullName evidence="2">FP protein C-terminal domain-containing protein</fullName>
    </recommendedName>
</protein>
<name>A0ABN8AWW5_CHISP</name>
<evidence type="ECO:0000259" key="2">
    <source>
        <dbReference type="Pfam" id="PF25298"/>
    </source>
</evidence>
<evidence type="ECO:0000256" key="1">
    <source>
        <dbReference type="SAM" id="MobiDB-lite"/>
    </source>
</evidence>
<evidence type="ECO:0000313" key="4">
    <source>
        <dbReference type="Proteomes" id="UP001153292"/>
    </source>
</evidence>
<evidence type="ECO:0000313" key="3">
    <source>
        <dbReference type="EMBL" id="CAH0397245.1"/>
    </source>
</evidence>
<sequence length="300" mass="34868">MPLNRSPPQSLAASLQHCHSDPNLTDEKSSDGDRSVHYLTQRVKRKRSDETEDLSSFILEMKAMFQDFKTQQDLKLEKIWTAITDIKTQNSEIRSSIDFLSQSHDTLKEQINKLEFERKNNLEYIRSLEDRLEKFERGSRATCLEIRNIPIAKPESKEALLDTVLNIGKVLKTPISRNEVKDVFRIHTKNPENKSIIVDLTSVLLRDKIIEMHRKHYKDNKVNLTTEHLGVVGPVKPVFITENLTSSLKRLLFLSRDFAKTHEYKYCWVKRGKIYLRSKEGAPHIHISSEDELSKLQSTK</sequence>
<reference evidence="3" key="1">
    <citation type="submission" date="2021-12" db="EMBL/GenBank/DDBJ databases">
        <authorList>
            <person name="King R."/>
        </authorList>
    </citation>
    <scope>NUCLEOTIDE SEQUENCE</scope>
</reference>
<feature type="region of interest" description="Disordered" evidence="1">
    <location>
        <begin position="1"/>
        <end position="34"/>
    </location>
</feature>
<feature type="compositionally biased region" description="Polar residues" evidence="1">
    <location>
        <begin position="1"/>
        <end position="13"/>
    </location>
</feature>
<dbReference type="InterPro" id="IPR057251">
    <property type="entry name" value="FP_C"/>
</dbReference>
<feature type="compositionally biased region" description="Basic and acidic residues" evidence="1">
    <location>
        <begin position="25"/>
        <end position="34"/>
    </location>
</feature>
<keyword evidence="4" id="KW-1185">Reference proteome</keyword>
<dbReference type="Pfam" id="PF25298">
    <property type="entry name" value="Baculo_FP_2nd"/>
    <property type="match status" value="1"/>
</dbReference>